<dbReference type="InParanoid" id="A0A2I3H2G1"/>
<protein>
    <submittedName>
        <fullName evidence="1">Uncharacterized protein</fullName>
    </submittedName>
</protein>
<dbReference type="Proteomes" id="UP000001073">
    <property type="component" value="Chromosome 16"/>
</dbReference>
<organism evidence="1 2">
    <name type="scientific">Nomascus leucogenys</name>
    <name type="common">Northern white-cheeked gibbon</name>
    <name type="synonym">Hylobates leucogenys</name>
    <dbReference type="NCBI Taxonomy" id="61853"/>
    <lineage>
        <taxon>Eukaryota</taxon>
        <taxon>Metazoa</taxon>
        <taxon>Chordata</taxon>
        <taxon>Craniata</taxon>
        <taxon>Vertebrata</taxon>
        <taxon>Euteleostomi</taxon>
        <taxon>Mammalia</taxon>
        <taxon>Eutheria</taxon>
        <taxon>Euarchontoglires</taxon>
        <taxon>Primates</taxon>
        <taxon>Haplorrhini</taxon>
        <taxon>Catarrhini</taxon>
        <taxon>Hylobatidae</taxon>
        <taxon>Nomascus</taxon>
    </lineage>
</organism>
<keyword evidence="2" id="KW-1185">Reference proteome</keyword>
<dbReference type="EMBL" id="ADFV01083658">
    <property type="status" value="NOT_ANNOTATED_CDS"/>
    <property type="molecule type" value="Genomic_DNA"/>
</dbReference>
<accession>A0A2I3H2G1</accession>
<dbReference type="Ensembl" id="ENSNLET00000040500.1">
    <property type="protein sequence ID" value="ENSNLEP00000037695.1"/>
    <property type="gene ID" value="ENSNLEG00000031156.1"/>
</dbReference>
<dbReference type="AlphaFoldDB" id="A0A2I3H2G1"/>
<reference evidence="1" key="2">
    <citation type="submission" date="2025-08" db="UniProtKB">
        <authorList>
            <consortium name="Ensembl"/>
        </authorList>
    </citation>
    <scope>IDENTIFICATION</scope>
</reference>
<proteinExistence type="predicted"/>
<reference evidence="1 2" key="1">
    <citation type="submission" date="2012-10" db="EMBL/GenBank/DDBJ databases">
        <authorList>
            <consortium name="Gibbon Genome Sequencing Consortium"/>
        </authorList>
    </citation>
    <scope>NUCLEOTIDE SEQUENCE [LARGE SCALE GENOMIC DNA]</scope>
</reference>
<evidence type="ECO:0000313" key="2">
    <source>
        <dbReference type="Proteomes" id="UP000001073"/>
    </source>
</evidence>
<evidence type="ECO:0000313" key="1">
    <source>
        <dbReference type="Ensembl" id="ENSNLEP00000037695.1"/>
    </source>
</evidence>
<reference evidence="1" key="3">
    <citation type="submission" date="2025-09" db="UniProtKB">
        <authorList>
            <consortium name="Ensembl"/>
        </authorList>
    </citation>
    <scope>IDENTIFICATION</scope>
</reference>
<sequence>MRTRSPKHVAGIVAGHLSGLGRGLRDWSYNTDLQERLKLNHVLLCGENDRKQAIHVGVREEKTEII</sequence>
<dbReference type="GeneTree" id="ENSGT00990000204339"/>
<name>A0A2I3H2G1_NOMLE</name>